<evidence type="ECO:0000313" key="5">
    <source>
        <dbReference type="EMBL" id="QTP56685.1"/>
    </source>
</evidence>
<feature type="domain" description="Alanine racemase N-terminal" evidence="4">
    <location>
        <begin position="30"/>
        <end position="231"/>
    </location>
</feature>
<feature type="modified residue" description="N6-(pyridoxal phosphate)lysine" evidence="2">
    <location>
        <position position="38"/>
    </location>
</feature>
<proteinExistence type="inferred from homology"/>
<dbReference type="PANTHER" id="PTHR10146:SF14">
    <property type="entry name" value="PYRIDOXAL PHOSPHATE HOMEOSTASIS PROTEIN"/>
    <property type="match status" value="1"/>
</dbReference>
<comment type="similarity">
    <text evidence="2 3">Belongs to the pyridoxal phosphate-binding protein YggS/PROSC family.</text>
</comment>
<dbReference type="HAMAP" id="MF_02087">
    <property type="entry name" value="PLP_homeostasis"/>
    <property type="match status" value="1"/>
</dbReference>
<dbReference type="PANTHER" id="PTHR10146">
    <property type="entry name" value="PROLINE SYNTHETASE CO-TRANSCRIBED BACTERIAL HOMOLOG PROTEIN"/>
    <property type="match status" value="1"/>
</dbReference>
<dbReference type="Gene3D" id="3.20.20.10">
    <property type="entry name" value="Alanine racemase"/>
    <property type="match status" value="1"/>
</dbReference>
<protein>
    <recommendedName>
        <fullName evidence="2">Pyridoxal phosphate homeostasis protein</fullName>
        <shortName evidence="2">PLP homeostasis protein</shortName>
    </recommendedName>
</protein>
<keyword evidence="6" id="KW-1185">Reference proteome</keyword>
<dbReference type="InterPro" id="IPR029066">
    <property type="entry name" value="PLP-binding_barrel"/>
</dbReference>
<evidence type="ECO:0000313" key="6">
    <source>
        <dbReference type="Proteomes" id="UP000671868"/>
    </source>
</evidence>
<dbReference type="PROSITE" id="PS01211">
    <property type="entry name" value="UPF0001"/>
    <property type="match status" value="1"/>
</dbReference>
<gene>
    <name evidence="5" type="ORF">HNO51_19575</name>
</gene>
<keyword evidence="1 2" id="KW-0663">Pyridoxal phosphate</keyword>
<organism evidence="5 6">
    <name type="scientific">Billgrantia sulfidoxydans</name>
    <dbReference type="NCBI Taxonomy" id="2733484"/>
    <lineage>
        <taxon>Bacteria</taxon>
        <taxon>Pseudomonadati</taxon>
        <taxon>Pseudomonadota</taxon>
        <taxon>Gammaproteobacteria</taxon>
        <taxon>Oceanospirillales</taxon>
        <taxon>Halomonadaceae</taxon>
        <taxon>Billgrantia</taxon>
    </lineage>
</organism>
<evidence type="ECO:0000259" key="4">
    <source>
        <dbReference type="Pfam" id="PF01168"/>
    </source>
</evidence>
<dbReference type="SUPFAM" id="SSF51419">
    <property type="entry name" value="PLP-binding barrel"/>
    <property type="match status" value="1"/>
</dbReference>
<dbReference type="RefSeq" id="WP_209538140.1">
    <property type="nucleotide sequence ID" value="NZ_CP053381.1"/>
</dbReference>
<dbReference type="NCBIfam" id="TIGR00044">
    <property type="entry name" value="YggS family pyridoxal phosphate-dependent enzyme"/>
    <property type="match status" value="1"/>
</dbReference>
<dbReference type="EMBL" id="CP053381">
    <property type="protein sequence ID" value="QTP56685.1"/>
    <property type="molecule type" value="Genomic_DNA"/>
</dbReference>
<dbReference type="CDD" id="cd06824">
    <property type="entry name" value="PLPDE_III_Yggs_like"/>
    <property type="match status" value="1"/>
</dbReference>
<evidence type="ECO:0000256" key="1">
    <source>
        <dbReference type="ARBA" id="ARBA00022898"/>
    </source>
</evidence>
<dbReference type="InterPro" id="IPR001608">
    <property type="entry name" value="Ala_racemase_N"/>
</dbReference>
<dbReference type="PIRSF" id="PIRSF004848">
    <property type="entry name" value="YBL036c_PLPDEIII"/>
    <property type="match status" value="1"/>
</dbReference>
<dbReference type="Proteomes" id="UP000671868">
    <property type="component" value="Chromosome"/>
</dbReference>
<accession>A0ABX7WA02</accession>
<name>A0ABX7WA02_9GAMM</name>
<evidence type="ECO:0000256" key="2">
    <source>
        <dbReference type="HAMAP-Rule" id="MF_02087"/>
    </source>
</evidence>
<evidence type="ECO:0000256" key="3">
    <source>
        <dbReference type="RuleBase" id="RU004514"/>
    </source>
</evidence>
<dbReference type="InterPro" id="IPR011078">
    <property type="entry name" value="PyrdxlP_homeostasis"/>
</dbReference>
<comment type="function">
    <text evidence="2">Pyridoxal 5'-phosphate (PLP)-binding protein, which is involved in PLP homeostasis.</text>
</comment>
<reference evidence="5 6" key="1">
    <citation type="journal article" date="2021" name="Front. Microbiol.">
        <title>Aerobic Denitrification and Heterotrophic Sulfur Oxidation in the Genus Halomonas Revealed by Six Novel Species Characterizations and Genome-Based Analysis.</title>
        <authorList>
            <person name="Wang L."/>
            <person name="Shao Z."/>
        </authorList>
    </citation>
    <scope>NUCLEOTIDE SEQUENCE [LARGE SCALE GENOMIC DNA]</scope>
    <source>
        <strain evidence="5 6">MCCC 1A11059</strain>
    </source>
</reference>
<sequence>MTDSMLCESLASARRRLTEALVSAGRPTDAARLLAVSKTKPAGMIREAWSLGQREFGENYVQEALEKQAELADLGDIVWHFIGPLQANKTRAVAEHFDWVHSLDREKVARRLNDQRPEELGPLQVCLQVNVSGEASKSGVAPGELEALAEAVLSMPRLRLRGLMAIPAPARDIASQREPLARLRQALEALRRRFPEAPLDTLSMGMSDDLEAAVLEGATLVRLGTAIFGTRDTSRR</sequence>
<dbReference type="Pfam" id="PF01168">
    <property type="entry name" value="Ala_racemase_N"/>
    <property type="match status" value="1"/>
</dbReference>